<protein>
    <recommendedName>
        <fullName evidence="3">ATP-NAD kinase</fullName>
    </recommendedName>
</protein>
<dbReference type="GO" id="GO:0003951">
    <property type="term" value="F:NAD+ kinase activity"/>
    <property type="evidence" value="ECO:0007669"/>
    <property type="project" value="InterPro"/>
</dbReference>
<evidence type="ECO:0008006" key="3">
    <source>
        <dbReference type="Google" id="ProtNLM"/>
    </source>
</evidence>
<evidence type="ECO:0000313" key="1">
    <source>
        <dbReference type="EMBL" id="ATC87218.1"/>
    </source>
</evidence>
<dbReference type="GO" id="GO:0006741">
    <property type="term" value="P:NADP+ biosynthetic process"/>
    <property type="evidence" value="ECO:0007669"/>
    <property type="project" value="InterPro"/>
</dbReference>
<dbReference type="EMBL" id="CP011025">
    <property type="protein sequence ID" value="ATC87218.1"/>
    <property type="molecule type" value="Genomic_DNA"/>
</dbReference>
<dbReference type="PIRSF" id="PIRSF016907">
    <property type="entry name" value="Kin_ATP-NAD"/>
    <property type="match status" value="1"/>
</dbReference>
<organism evidence="1 2">
    <name type="scientific">Pseudoalteromonas arctica A 37-1-2</name>
    <dbReference type="NCBI Taxonomy" id="1117313"/>
    <lineage>
        <taxon>Bacteria</taxon>
        <taxon>Pseudomonadati</taxon>
        <taxon>Pseudomonadota</taxon>
        <taxon>Gammaproteobacteria</taxon>
        <taxon>Alteromonadales</taxon>
        <taxon>Pseudoalteromonadaceae</taxon>
        <taxon>Pseudoalteromonas</taxon>
    </lineage>
</organism>
<dbReference type="OrthoDB" id="5511344at2"/>
<dbReference type="Pfam" id="PF20143">
    <property type="entry name" value="NAD_kinase_C"/>
    <property type="match status" value="1"/>
</dbReference>
<dbReference type="InterPro" id="IPR017438">
    <property type="entry name" value="ATP-NAD_kinase_N"/>
</dbReference>
<accession>A0A290S4Y0</accession>
<gene>
    <name evidence="1" type="ORF">PARC_a2767</name>
</gene>
<dbReference type="PANTHER" id="PTHR40697:SF2">
    <property type="entry name" value="ATP-NAD KINASE-RELATED"/>
    <property type="match status" value="1"/>
</dbReference>
<dbReference type="GO" id="GO:0005524">
    <property type="term" value="F:ATP binding"/>
    <property type="evidence" value="ECO:0007669"/>
    <property type="project" value="UniProtKB-ARBA"/>
</dbReference>
<proteinExistence type="predicted"/>
<sequence>MAFRLGLIVNPVAGLGGTVALKGSDGAHTAAKAIELGAEPKANSRTKAALEVLLPYKERLTIYTVNGDMGEQTAKALGFNVEVVYNSEVITTPDDTEQAAKVLKDFGVDLVLFAGGDGTARNICHAIEDTIPVLGIPAGCKIHSGVYAITPKAAGRVVEMLVKGELVTLADADVMDIDEDAFRQGTVKAKRYGEMQTPSEVRYMQAVKNGGKETDELVLADIAAHVVSQMDEDTFYIMGSGSTVEAIMEEMGLENTLLGVDLIKDQTLVAQDLTAKQLLELTHEQSTKLVITLIGGQGHIFGRGNQQLSPALIRAIGKENIIVVATKTKLQALNNRPLICDTGDGELDDELTGYIKVTTGFNDHIMYAVGHQNLENTGALQNQEINK</sequence>
<dbReference type="PANTHER" id="PTHR40697">
    <property type="entry name" value="ACETOIN CATABOLISM PROTEIN X"/>
    <property type="match status" value="1"/>
</dbReference>
<dbReference type="SUPFAM" id="SSF111331">
    <property type="entry name" value="NAD kinase/diacylglycerol kinase-like"/>
    <property type="match status" value="1"/>
</dbReference>
<dbReference type="InterPro" id="IPR002504">
    <property type="entry name" value="NADK"/>
</dbReference>
<dbReference type="InterPro" id="IPR016064">
    <property type="entry name" value="NAD/diacylglycerol_kinase_sf"/>
</dbReference>
<evidence type="ECO:0000313" key="2">
    <source>
        <dbReference type="Proteomes" id="UP000016505"/>
    </source>
</evidence>
<dbReference type="InterPro" id="IPR039065">
    <property type="entry name" value="AcoX-like"/>
</dbReference>
<reference evidence="1 2" key="1">
    <citation type="journal article" date="2012" name="J. Bacteriol.">
        <title>Genome sequences of type strains of seven species of the marine bacterium Pseudoalteromonas.</title>
        <authorList>
            <person name="Xie B.B."/>
            <person name="Shu Y.L."/>
            <person name="Qin Q.L."/>
            <person name="Rong J.C."/>
            <person name="Zhang X.Y."/>
            <person name="Chen X.L."/>
            <person name="Shi M."/>
            <person name="He H.L."/>
            <person name="Zhou B.C."/>
            <person name="Zhang Y.Z."/>
        </authorList>
    </citation>
    <scope>NUCLEOTIDE SEQUENCE [LARGE SCALE GENOMIC DNA]</scope>
    <source>
        <strain evidence="1 2">A 37-1-2</strain>
    </source>
</reference>
<dbReference type="RefSeq" id="WP_010554671.1">
    <property type="nucleotide sequence ID" value="NZ_CP011025.1"/>
</dbReference>
<name>A0A290S4Y0_9GAMM</name>
<dbReference type="AlphaFoldDB" id="A0A290S4Y0"/>
<dbReference type="Proteomes" id="UP000016505">
    <property type="component" value="Chromosome I"/>
</dbReference>
<dbReference type="KEGG" id="part:PARC_a2767"/>
<dbReference type="GO" id="GO:0051287">
    <property type="term" value="F:NAD binding"/>
    <property type="evidence" value="ECO:0007669"/>
    <property type="project" value="UniProtKB-ARBA"/>
</dbReference>
<dbReference type="InterPro" id="IPR011386">
    <property type="entry name" value="Put_ATP-NAD_kin"/>
</dbReference>
<dbReference type="Gene3D" id="3.40.50.10330">
    <property type="entry name" value="Probable inorganic polyphosphate/atp-NAD kinase, domain 1"/>
    <property type="match status" value="1"/>
</dbReference>
<dbReference type="Pfam" id="PF01513">
    <property type="entry name" value="NAD_kinase"/>
    <property type="match status" value="1"/>
</dbReference>